<protein>
    <submittedName>
        <fullName evidence="1">Uncharacterized protein</fullName>
    </submittedName>
</protein>
<name>A0ACC1CAA8_9ROSI</name>
<gene>
    <name evidence="1" type="ORF">Patl1_02625</name>
</gene>
<keyword evidence="2" id="KW-1185">Reference proteome</keyword>
<dbReference type="EMBL" id="CM047897">
    <property type="protein sequence ID" value="KAJ0112481.1"/>
    <property type="molecule type" value="Genomic_DNA"/>
</dbReference>
<comment type="caution">
    <text evidence="1">The sequence shown here is derived from an EMBL/GenBank/DDBJ whole genome shotgun (WGS) entry which is preliminary data.</text>
</comment>
<evidence type="ECO:0000313" key="1">
    <source>
        <dbReference type="EMBL" id="KAJ0112481.1"/>
    </source>
</evidence>
<evidence type="ECO:0000313" key="2">
    <source>
        <dbReference type="Proteomes" id="UP001164250"/>
    </source>
</evidence>
<dbReference type="Proteomes" id="UP001164250">
    <property type="component" value="Chromosome 1"/>
</dbReference>
<proteinExistence type="predicted"/>
<organism evidence="1 2">
    <name type="scientific">Pistacia atlantica</name>
    <dbReference type="NCBI Taxonomy" id="434234"/>
    <lineage>
        <taxon>Eukaryota</taxon>
        <taxon>Viridiplantae</taxon>
        <taxon>Streptophyta</taxon>
        <taxon>Embryophyta</taxon>
        <taxon>Tracheophyta</taxon>
        <taxon>Spermatophyta</taxon>
        <taxon>Magnoliopsida</taxon>
        <taxon>eudicotyledons</taxon>
        <taxon>Gunneridae</taxon>
        <taxon>Pentapetalae</taxon>
        <taxon>rosids</taxon>
        <taxon>malvids</taxon>
        <taxon>Sapindales</taxon>
        <taxon>Anacardiaceae</taxon>
        <taxon>Pistacia</taxon>
    </lineage>
</organism>
<accession>A0ACC1CAA8</accession>
<reference evidence="2" key="1">
    <citation type="journal article" date="2023" name="G3 (Bethesda)">
        <title>Genome assembly and association tests identify interacting loci associated with vigor, precocity, and sex in interspecific pistachio rootstocks.</title>
        <authorList>
            <person name="Palmer W."/>
            <person name="Jacygrad E."/>
            <person name="Sagayaradj S."/>
            <person name="Cavanaugh K."/>
            <person name="Han R."/>
            <person name="Bertier L."/>
            <person name="Beede B."/>
            <person name="Kafkas S."/>
            <person name="Golino D."/>
            <person name="Preece J."/>
            <person name="Michelmore R."/>
        </authorList>
    </citation>
    <scope>NUCLEOTIDE SEQUENCE [LARGE SCALE GENOMIC DNA]</scope>
</reference>
<sequence>MDFFFKGMNEEPSDCSFDEENIQKCPFLRNINKPTSFSFSSVDFPMPIRGAKGPIFEDGPNFSTAFKLFHGKDGVVPLSGRPSFHNDHELASQFNPLAAKAATISLSAFGLGGPFSFGPFNDKWRKQQKKSKAPNKRDTSSQNHNSSKHEALGKEWLEMGNCPIAKSYRAVSRVLPIVATAFQPQPGMKLRCPPAVVAARAALAQTAIVKTLRPQPLPAKMLVIALLGMAVNVPLGVWKEHTQKFSLSWFAAVHAAVPFIAMLRKSVAMPKMAMVLTIGASILGQVIGSRAERQRLKAVVERDRVAAQTAIAAAVAAYSPNQVDGTTANHCGRVGIKTESLSVTAERSTSSSANVCF</sequence>